<dbReference type="RefSeq" id="WP_144932949.1">
    <property type="nucleotide sequence ID" value="NZ_JBHTIU010000016.1"/>
</dbReference>
<dbReference type="CDD" id="cd05379">
    <property type="entry name" value="CAP_bacterial"/>
    <property type="match status" value="1"/>
</dbReference>
<dbReference type="InterPro" id="IPR014258">
    <property type="entry name" value="CAP_domain_YkwD-like"/>
</dbReference>
<dbReference type="EMBL" id="JBHTIU010000016">
    <property type="protein sequence ID" value="MFD0868558.1"/>
    <property type="molecule type" value="Genomic_DNA"/>
</dbReference>
<organism evidence="4 5">
    <name type="scientific">Paenibacillus residui</name>
    <dbReference type="NCBI Taxonomy" id="629724"/>
    <lineage>
        <taxon>Bacteria</taxon>
        <taxon>Bacillati</taxon>
        <taxon>Bacillota</taxon>
        <taxon>Bacilli</taxon>
        <taxon>Bacillales</taxon>
        <taxon>Paenibacillaceae</taxon>
        <taxon>Paenibacillus</taxon>
    </lineage>
</organism>
<evidence type="ECO:0000256" key="2">
    <source>
        <dbReference type="SAM" id="SignalP"/>
    </source>
</evidence>
<evidence type="ECO:0000259" key="3">
    <source>
        <dbReference type="Pfam" id="PF00188"/>
    </source>
</evidence>
<protein>
    <submittedName>
        <fullName evidence="4">CAP domain-containing protein</fullName>
    </submittedName>
</protein>
<evidence type="ECO:0000313" key="5">
    <source>
        <dbReference type="Proteomes" id="UP001597120"/>
    </source>
</evidence>
<accession>A0ABW3D5I7</accession>
<feature type="chain" id="PRO_5047226450" evidence="2">
    <location>
        <begin position="28"/>
        <end position="291"/>
    </location>
</feature>
<reference evidence="5" key="1">
    <citation type="journal article" date="2019" name="Int. J. Syst. Evol. Microbiol.">
        <title>The Global Catalogue of Microorganisms (GCM) 10K type strain sequencing project: providing services to taxonomists for standard genome sequencing and annotation.</title>
        <authorList>
            <consortium name="The Broad Institute Genomics Platform"/>
            <consortium name="The Broad Institute Genome Sequencing Center for Infectious Disease"/>
            <person name="Wu L."/>
            <person name="Ma J."/>
        </authorList>
    </citation>
    <scope>NUCLEOTIDE SEQUENCE [LARGE SCALE GENOMIC DNA]</scope>
    <source>
        <strain evidence="5">CCUG 57263</strain>
    </source>
</reference>
<feature type="signal peptide" evidence="2">
    <location>
        <begin position="1"/>
        <end position="27"/>
    </location>
</feature>
<comment type="caution">
    <text evidence="4">The sequence shown here is derived from an EMBL/GenBank/DDBJ whole genome shotgun (WGS) entry which is preliminary data.</text>
</comment>
<keyword evidence="2" id="KW-0732">Signal</keyword>
<dbReference type="SUPFAM" id="SSF55797">
    <property type="entry name" value="PR-1-like"/>
    <property type="match status" value="1"/>
</dbReference>
<proteinExistence type="predicted"/>
<dbReference type="Gene3D" id="3.40.33.10">
    <property type="entry name" value="CAP"/>
    <property type="match status" value="1"/>
</dbReference>
<dbReference type="Pfam" id="PF00188">
    <property type="entry name" value="CAP"/>
    <property type="match status" value="1"/>
</dbReference>
<dbReference type="NCBIfam" id="TIGR02909">
    <property type="entry name" value="spore_YkwD"/>
    <property type="match status" value="1"/>
</dbReference>
<name>A0ABW3D5I7_9BACL</name>
<feature type="region of interest" description="Disordered" evidence="1">
    <location>
        <begin position="76"/>
        <end position="169"/>
    </location>
</feature>
<evidence type="ECO:0000256" key="1">
    <source>
        <dbReference type="SAM" id="MobiDB-lite"/>
    </source>
</evidence>
<evidence type="ECO:0000313" key="4">
    <source>
        <dbReference type="EMBL" id="MFD0868558.1"/>
    </source>
</evidence>
<dbReference type="InterPro" id="IPR014044">
    <property type="entry name" value="CAP_dom"/>
</dbReference>
<dbReference type="InterPro" id="IPR035940">
    <property type="entry name" value="CAP_sf"/>
</dbReference>
<gene>
    <name evidence="4" type="ORF">ACFQ03_05310</name>
</gene>
<dbReference type="PANTHER" id="PTHR31157:SF1">
    <property type="entry name" value="SCP DOMAIN-CONTAINING PROTEIN"/>
    <property type="match status" value="1"/>
</dbReference>
<dbReference type="PANTHER" id="PTHR31157">
    <property type="entry name" value="SCP DOMAIN-CONTAINING PROTEIN"/>
    <property type="match status" value="1"/>
</dbReference>
<sequence length="291" mass="31469">MKKHIKKVALSGVLLVGTMLSANAAFAAPQTFHSGDAVNHITKKYGIDLESLFKNHPKFSKFIIIGQDGFKFDFSCNPIPDKGNGSKPAPSKPDKGDQGSKPAPSKPDKGDQGSKPAPSKPDQGNQGSKPAPSKPDQGNQGSKPAPTQPNQGDQGNKPAPTQPDQGQSDISQYAKEVAELVNQERAKAGLKPLQLDSALSAMALDKAKDMYHNNYFDHNSPTYGSPFDMMDTYGIKYSYAGENIAKGQRTPEEVMNAWMNSPGHKKNIMSPNFTKIGVAYYQGEWVQEFIG</sequence>
<feature type="domain" description="SCP" evidence="3">
    <location>
        <begin position="179"/>
        <end position="286"/>
    </location>
</feature>
<keyword evidence="5" id="KW-1185">Reference proteome</keyword>
<dbReference type="Proteomes" id="UP001597120">
    <property type="component" value="Unassembled WGS sequence"/>
</dbReference>